<dbReference type="PRINTS" id="PR00085">
    <property type="entry name" value="THFDHDRGNASE"/>
</dbReference>
<comment type="catalytic activity">
    <reaction evidence="12">
        <text>(6R)-5,10-methylene-5,6,7,8-tetrahydrofolate + NADP(+) = (6R)-5,10-methenyltetrahydrofolate + NADPH</text>
        <dbReference type="Rhea" id="RHEA:22812"/>
        <dbReference type="ChEBI" id="CHEBI:15636"/>
        <dbReference type="ChEBI" id="CHEBI:57455"/>
        <dbReference type="ChEBI" id="CHEBI:57783"/>
        <dbReference type="ChEBI" id="CHEBI:58349"/>
        <dbReference type="EC" id="1.5.1.5"/>
    </reaction>
</comment>
<keyword evidence="9 12" id="KW-0368">Histidine biosynthesis</keyword>
<evidence type="ECO:0000259" key="14">
    <source>
        <dbReference type="Pfam" id="PF02882"/>
    </source>
</evidence>
<keyword evidence="10 12" id="KW-0486">Methionine biosynthesis</keyword>
<dbReference type="Pfam" id="PF00763">
    <property type="entry name" value="THF_DHG_CYH"/>
    <property type="match status" value="1"/>
</dbReference>
<feature type="domain" description="Tetrahydrofolate dehydrogenase/cyclohydrolase NAD(P)-binding" evidence="14">
    <location>
        <begin position="139"/>
        <end position="286"/>
    </location>
</feature>
<dbReference type="Gene3D" id="3.40.50.10860">
    <property type="entry name" value="Leucine Dehydrogenase, chain A, domain 1"/>
    <property type="match status" value="1"/>
</dbReference>
<evidence type="ECO:0000256" key="6">
    <source>
        <dbReference type="ARBA" id="ARBA00022801"/>
    </source>
</evidence>
<comment type="pathway">
    <text evidence="1 12">One-carbon metabolism; tetrahydrofolate interconversion.</text>
</comment>
<evidence type="ECO:0000256" key="11">
    <source>
        <dbReference type="ARBA" id="ARBA00023268"/>
    </source>
</evidence>
<dbReference type="SUPFAM" id="SSF53223">
    <property type="entry name" value="Aminoacid dehydrogenase-like, N-terminal domain"/>
    <property type="match status" value="1"/>
</dbReference>
<accession>A0A0A1ZD68</accession>
<comment type="caution">
    <text evidence="12">Lacks conserved residue(s) required for the propagation of feature annotation.</text>
</comment>
<reference evidence="16" key="1">
    <citation type="journal article" date="2014" name="Sci. Data">
        <title>Genomes of diverse isolates of the marine cyanobacterium Prochlorococcus.</title>
        <authorList>
            <person name="Biller S."/>
            <person name="Berube P."/>
            <person name="Thompson J."/>
            <person name="Kelly L."/>
            <person name="Roggensack S."/>
            <person name="Awad L."/>
            <person name="Roache-Johnson K."/>
            <person name="Ding H."/>
            <person name="Giovannoni S.J."/>
            <person name="Moore L.R."/>
            <person name="Chisholm S.W."/>
        </authorList>
    </citation>
    <scope>NUCLEOTIDE SEQUENCE [LARGE SCALE GENOMIC DNA]</scope>
    <source>
        <strain evidence="16">GP2</strain>
    </source>
</reference>
<dbReference type="Gene3D" id="3.40.50.720">
    <property type="entry name" value="NAD(P)-binding Rossmann-like Domain"/>
    <property type="match status" value="1"/>
</dbReference>
<evidence type="ECO:0000259" key="13">
    <source>
        <dbReference type="Pfam" id="PF00763"/>
    </source>
</evidence>
<keyword evidence="8 12" id="KW-0560">Oxidoreductase</keyword>
<gene>
    <name evidence="12" type="primary">folD</name>
    <name evidence="15" type="ORF">EU91_1119</name>
</gene>
<dbReference type="InterPro" id="IPR000672">
    <property type="entry name" value="THF_DH/CycHdrlase"/>
</dbReference>
<dbReference type="GO" id="GO:0006164">
    <property type="term" value="P:purine nucleotide biosynthetic process"/>
    <property type="evidence" value="ECO:0007669"/>
    <property type="project" value="UniProtKB-KW"/>
</dbReference>
<dbReference type="EC" id="1.5.1.5" evidence="12"/>
<evidence type="ECO:0000313" key="16">
    <source>
        <dbReference type="Proteomes" id="UP000030598"/>
    </source>
</evidence>
<comment type="function">
    <text evidence="12">Catalyzes the oxidation of 5,10-methylenetetrahydrofolate to 5,10-methenyltetrahydrofolate and then the hydrolysis of 5,10-methenyltetrahydrofolate to 10-formyltetrahydrofolate.</text>
</comment>
<dbReference type="InterPro" id="IPR036291">
    <property type="entry name" value="NAD(P)-bd_dom_sf"/>
</dbReference>
<dbReference type="EMBL" id="JNAH01000005">
    <property type="protein sequence ID" value="KGF87390.1"/>
    <property type="molecule type" value="Genomic_DNA"/>
</dbReference>
<comment type="catalytic activity">
    <reaction evidence="12">
        <text>(6R)-5,10-methenyltetrahydrofolate + H2O = (6R)-10-formyltetrahydrofolate + H(+)</text>
        <dbReference type="Rhea" id="RHEA:23700"/>
        <dbReference type="ChEBI" id="CHEBI:15377"/>
        <dbReference type="ChEBI" id="CHEBI:15378"/>
        <dbReference type="ChEBI" id="CHEBI:57455"/>
        <dbReference type="ChEBI" id="CHEBI:195366"/>
        <dbReference type="EC" id="3.5.4.9"/>
    </reaction>
</comment>
<dbReference type="GO" id="GO:0035999">
    <property type="term" value="P:tetrahydrofolate interconversion"/>
    <property type="evidence" value="ECO:0007669"/>
    <property type="project" value="UniProtKB-UniRule"/>
</dbReference>
<keyword evidence="3 12" id="KW-0554">One-carbon metabolism</keyword>
<dbReference type="eggNOG" id="COG0190">
    <property type="taxonomic scope" value="Bacteria"/>
</dbReference>
<evidence type="ECO:0000256" key="7">
    <source>
        <dbReference type="ARBA" id="ARBA00022857"/>
    </source>
</evidence>
<dbReference type="GO" id="GO:0000105">
    <property type="term" value="P:L-histidine biosynthetic process"/>
    <property type="evidence" value="ECO:0007669"/>
    <property type="project" value="UniProtKB-KW"/>
</dbReference>
<evidence type="ECO:0000256" key="3">
    <source>
        <dbReference type="ARBA" id="ARBA00022563"/>
    </source>
</evidence>
<dbReference type="InterPro" id="IPR020867">
    <property type="entry name" value="THF_DH/CycHdrlase_CS"/>
</dbReference>
<evidence type="ECO:0000256" key="5">
    <source>
        <dbReference type="ARBA" id="ARBA00022755"/>
    </source>
</evidence>
<feature type="binding site" evidence="12">
    <location>
        <begin position="165"/>
        <end position="167"/>
    </location>
    <ligand>
        <name>NADP(+)</name>
        <dbReference type="ChEBI" id="CHEBI:58349"/>
    </ligand>
</feature>
<feature type="binding site" evidence="12">
    <location>
        <position position="231"/>
    </location>
    <ligand>
        <name>NADP(+)</name>
        <dbReference type="ChEBI" id="CHEBI:58349"/>
    </ligand>
</feature>
<dbReference type="PANTHER" id="PTHR48099">
    <property type="entry name" value="C-1-TETRAHYDROFOLATE SYNTHASE, CYTOPLASMIC-RELATED"/>
    <property type="match status" value="1"/>
</dbReference>
<dbReference type="InterPro" id="IPR020630">
    <property type="entry name" value="THF_DH/CycHdrlase_cat_dom"/>
</dbReference>
<dbReference type="UniPathway" id="UPA00193"/>
<name>A0A0A1ZD68_PROMR</name>
<dbReference type="STRING" id="59925.EU91_1119"/>
<comment type="similarity">
    <text evidence="12">Belongs to the tetrahydrofolate dehydrogenase/cyclohydrolase family.</text>
</comment>
<dbReference type="NCBIfam" id="NF010783">
    <property type="entry name" value="PRK14186.1"/>
    <property type="match status" value="1"/>
</dbReference>
<dbReference type="GO" id="GO:0009086">
    <property type="term" value="P:methionine biosynthetic process"/>
    <property type="evidence" value="ECO:0007669"/>
    <property type="project" value="UniProtKB-KW"/>
</dbReference>
<keyword evidence="4 12" id="KW-0028">Amino-acid biosynthesis</keyword>
<comment type="subunit">
    <text evidence="2 12">Homodimer.</text>
</comment>
<dbReference type="CDD" id="cd01080">
    <property type="entry name" value="NAD_bind_m-THF_DH_Cyclohyd"/>
    <property type="match status" value="1"/>
</dbReference>
<dbReference type="RefSeq" id="WP_032524608.1">
    <property type="nucleotide sequence ID" value="NZ_CP138934.1"/>
</dbReference>
<dbReference type="EC" id="3.5.4.9" evidence="12"/>
<dbReference type="OrthoDB" id="9803580at2"/>
<evidence type="ECO:0000256" key="8">
    <source>
        <dbReference type="ARBA" id="ARBA00023002"/>
    </source>
</evidence>
<dbReference type="PANTHER" id="PTHR48099:SF5">
    <property type="entry name" value="C-1-TETRAHYDROFOLATE SYNTHASE, CYTOPLASMIC"/>
    <property type="match status" value="1"/>
</dbReference>
<organism evidence="15 16">
    <name type="scientific">Prochlorococcus marinus str. GP2</name>
    <dbReference type="NCBI Taxonomy" id="59925"/>
    <lineage>
        <taxon>Bacteria</taxon>
        <taxon>Bacillati</taxon>
        <taxon>Cyanobacteriota</taxon>
        <taxon>Cyanophyceae</taxon>
        <taxon>Synechococcales</taxon>
        <taxon>Prochlorococcaceae</taxon>
        <taxon>Prochlorococcus</taxon>
    </lineage>
</organism>
<dbReference type="HAMAP" id="MF_01576">
    <property type="entry name" value="THF_DHG_CYH"/>
    <property type="match status" value="1"/>
</dbReference>
<evidence type="ECO:0000256" key="9">
    <source>
        <dbReference type="ARBA" id="ARBA00023102"/>
    </source>
</evidence>
<keyword evidence="5 12" id="KW-0658">Purine biosynthesis</keyword>
<dbReference type="AlphaFoldDB" id="A0A0A1ZD68"/>
<dbReference type="GO" id="GO:0004488">
    <property type="term" value="F:methylenetetrahydrofolate dehydrogenase (NADP+) activity"/>
    <property type="evidence" value="ECO:0007669"/>
    <property type="project" value="UniProtKB-UniRule"/>
</dbReference>
<dbReference type="GO" id="GO:0004477">
    <property type="term" value="F:methenyltetrahydrofolate cyclohydrolase activity"/>
    <property type="evidence" value="ECO:0007669"/>
    <property type="project" value="UniProtKB-UniRule"/>
</dbReference>
<sequence length="298" mass="32700">MSLKLDGKKLSLEIEERLNNYISGNKKNAKRAPGLAVIRIGEDPASGVYVNNKEKACSRVGIKSFIFHLKDNVDQKEVEQLIKKLNFDKDIDGMLLQLPIPEKFDEQRLISYINPSKDVDGLNEINIGKLVKNEPAMRSCTPAGIINLLRSHNITIEGKKIVVIGRSLLVGKPLSLMLLNLNGTVTMTHSKTSNLNKVCKEADILIAAAGKPNLVDSSFVKEGAVIIDVGIHRLKSSDKNQTRLCGDVLLEDVISKVFAYTPVPGGVGPMTVTMLLVNTIFSWQKQFGLSSTLNDLLP</sequence>
<proteinExistence type="inferred from homology"/>
<comment type="caution">
    <text evidence="15">The sequence shown here is derived from an EMBL/GenBank/DDBJ whole genome shotgun (WGS) entry which is preliminary data.</text>
</comment>
<dbReference type="FunFam" id="3.40.50.10860:FF:000005">
    <property type="entry name" value="C-1-tetrahydrofolate synthase, cytoplasmic, putative"/>
    <property type="match status" value="1"/>
</dbReference>
<dbReference type="GO" id="GO:0005829">
    <property type="term" value="C:cytosol"/>
    <property type="evidence" value="ECO:0007669"/>
    <property type="project" value="TreeGrafter"/>
</dbReference>
<dbReference type="PROSITE" id="PS00767">
    <property type="entry name" value="THF_DHG_CYH_2"/>
    <property type="match status" value="1"/>
</dbReference>
<dbReference type="Pfam" id="PF02882">
    <property type="entry name" value="THF_DHG_CYH_C"/>
    <property type="match status" value="1"/>
</dbReference>
<dbReference type="SUPFAM" id="SSF51735">
    <property type="entry name" value="NAD(P)-binding Rossmann-fold domains"/>
    <property type="match status" value="1"/>
</dbReference>
<dbReference type="InterPro" id="IPR020631">
    <property type="entry name" value="THF_DH/CycHdrlase_NAD-bd_dom"/>
</dbReference>
<feature type="domain" description="Tetrahydrofolate dehydrogenase/cyclohydrolase catalytic" evidence="13">
    <location>
        <begin position="5"/>
        <end position="120"/>
    </location>
</feature>
<keyword evidence="11 12" id="KW-0511">Multifunctional enzyme</keyword>
<evidence type="ECO:0000313" key="15">
    <source>
        <dbReference type="EMBL" id="KGF87390.1"/>
    </source>
</evidence>
<evidence type="ECO:0000256" key="1">
    <source>
        <dbReference type="ARBA" id="ARBA00004777"/>
    </source>
</evidence>
<evidence type="ECO:0000256" key="2">
    <source>
        <dbReference type="ARBA" id="ARBA00011738"/>
    </source>
</evidence>
<keyword evidence="7 12" id="KW-0521">NADP</keyword>
<protein>
    <recommendedName>
        <fullName evidence="12">Bifunctional protein FolD</fullName>
    </recommendedName>
    <domain>
        <recommendedName>
            <fullName evidence="12">Methylenetetrahydrofolate dehydrogenase</fullName>
            <ecNumber evidence="12">1.5.1.5</ecNumber>
        </recommendedName>
    </domain>
    <domain>
        <recommendedName>
            <fullName evidence="12">Methenyltetrahydrofolate cyclohydrolase</fullName>
            <ecNumber evidence="12">3.5.4.9</ecNumber>
        </recommendedName>
    </domain>
</protein>
<dbReference type="Proteomes" id="UP000030598">
    <property type="component" value="Unassembled WGS sequence"/>
</dbReference>
<evidence type="ECO:0000256" key="10">
    <source>
        <dbReference type="ARBA" id="ARBA00023167"/>
    </source>
</evidence>
<keyword evidence="6 12" id="KW-0378">Hydrolase</keyword>
<dbReference type="FunFam" id="3.40.50.720:FF:000006">
    <property type="entry name" value="Bifunctional protein FolD"/>
    <property type="match status" value="1"/>
</dbReference>
<dbReference type="InterPro" id="IPR046346">
    <property type="entry name" value="Aminoacid_DH-like_N_sf"/>
</dbReference>
<evidence type="ECO:0000256" key="4">
    <source>
        <dbReference type="ARBA" id="ARBA00022605"/>
    </source>
</evidence>
<evidence type="ECO:0000256" key="12">
    <source>
        <dbReference type="HAMAP-Rule" id="MF_01576"/>
    </source>
</evidence>